<evidence type="ECO:0000256" key="7">
    <source>
        <dbReference type="ARBA" id="ARBA00023146"/>
    </source>
</evidence>
<dbReference type="GO" id="GO:0005829">
    <property type="term" value="C:cytosol"/>
    <property type="evidence" value="ECO:0007669"/>
    <property type="project" value="TreeGrafter"/>
</dbReference>
<protein>
    <recommendedName>
        <fullName evidence="9">Lysine--tRNA ligase</fullName>
        <ecNumber evidence="9">6.1.1.6</ecNumber>
    </recommendedName>
    <alternativeName>
        <fullName evidence="9">Lysyl-tRNA synthetase</fullName>
        <shortName evidence="9">LysRS</shortName>
    </alternativeName>
</protein>
<dbReference type="InterPro" id="IPR004365">
    <property type="entry name" value="NA-bd_OB_tRNA"/>
</dbReference>
<evidence type="ECO:0000256" key="9">
    <source>
        <dbReference type="HAMAP-Rule" id="MF_00252"/>
    </source>
</evidence>
<comment type="similarity">
    <text evidence="1 9">Belongs to the class-II aminoacyl-tRNA synthetase family.</text>
</comment>
<dbReference type="InterPro" id="IPR004364">
    <property type="entry name" value="Aa-tRNA-synt_II"/>
</dbReference>
<evidence type="ECO:0000256" key="10">
    <source>
        <dbReference type="RuleBase" id="RU000336"/>
    </source>
</evidence>
<evidence type="ECO:0000256" key="1">
    <source>
        <dbReference type="ARBA" id="ARBA00008226"/>
    </source>
</evidence>
<keyword evidence="5 9" id="KW-0067">ATP-binding</keyword>
<dbReference type="GO" id="GO:0000287">
    <property type="term" value="F:magnesium ion binding"/>
    <property type="evidence" value="ECO:0007669"/>
    <property type="project" value="UniProtKB-UniRule"/>
</dbReference>
<feature type="domain" description="Aminoacyl-transfer RNA synthetases class-II family profile" evidence="11">
    <location>
        <begin position="178"/>
        <end position="486"/>
    </location>
</feature>
<accession>A0A1F5V1Q1</accession>
<evidence type="ECO:0000256" key="2">
    <source>
        <dbReference type="ARBA" id="ARBA00022598"/>
    </source>
</evidence>
<dbReference type="CDD" id="cd00775">
    <property type="entry name" value="LysRS_core"/>
    <property type="match status" value="1"/>
</dbReference>
<dbReference type="Proteomes" id="UP000179157">
    <property type="component" value="Unassembled WGS sequence"/>
</dbReference>
<dbReference type="PRINTS" id="PR00982">
    <property type="entry name" value="TRNASYNTHLYS"/>
</dbReference>
<evidence type="ECO:0000256" key="4">
    <source>
        <dbReference type="ARBA" id="ARBA00022741"/>
    </source>
</evidence>
<dbReference type="SUPFAM" id="SSF55681">
    <property type="entry name" value="Class II aaRS and biotin synthetases"/>
    <property type="match status" value="1"/>
</dbReference>
<keyword evidence="9" id="KW-0963">Cytoplasm</keyword>
<evidence type="ECO:0000256" key="3">
    <source>
        <dbReference type="ARBA" id="ARBA00022723"/>
    </source>
</evidence>
<keyword evidence="4 9" id="KW-0547">Nucleotide-binding</keyword>
<evidence type="ECO:0000256" key="8">
    <source>
        <dbReference type="ARBA" id="ARBA00048573"/>
    </source>
</evidence>
<dbReference type="Gene3D" id="2.40.50.140">
    <property type="entry name" value="Nucleic acid-binding proteins"/>
    <property type="match status" value="1"/>
</dbReference>
<feature type="binding site" evidence="9">
    <location>
        <position position="398"/>
    </location>
    <ligand>
        <name>Mg(2+)</name>
        <dbReference type="ChEBI" id="CHEBI:18420"/>
        <label>1</label>
    </ligand>
</feature>
<dbReference type="FunFam" id="2.40.50.140:FF:000024">
    <property type="entry name" value="Lysine--tRNA ligase"/>
    <property type="match status" value="1"/>
</dbReference>
<dbReference type="InterPro" id="IPR044136">
    <property type="entry name" value="Lys-tRNA-ligase_II_N"/>
</dbReference>
<comment type="subunit">
    <text evidence="9">Homodimer.</text>
</comment>
<dbReference type="InterPro" id="IPR045864">
    <property type="entry name" value="aa-tRNA-synth_II/BPL/LPL"/>
</dbReference>
<dbReference type="Pfam" id="PF00152">
    <property type="entry name" value="tRNA-synt_2"/>
    <property type="match status" value="1"/>
</dbReference>
<dbReference type="Gene3D" id="3.30.930.10">
    <property type="entry name" value="Bira Bifunctional Protein, Domain 2"/>
    <property type="match status" value="1"/>
</dbReference>
<dbReference type="SUPFAM" id="SSF50249">
    <property type="entry name" value="Nucleic acid-binding proteins"/>
    <property type="match status" value="1"/>
</dbReference>
<keyword evidence="3 9" id="KW-0479">Metal-binding</keyword>
<dbReference type="PANTHER" id="PTHR42918">
    <property type="entry name" value="LYSYL-TRNA SYNTHETASE"/>
    <property type="match status" value="1"/>
</dbReference>
<comment type="subcellular location">
    <subcellularLocation>
        <location evidence="9">Cytoplasm</location>
    </subcellularLocation>
</comment>
<dbReference type="EC" id="6.1.1.6" evidence="9"/>
<reference evidence="12 13" key="1">
    <citation type="journal article" date="2016" name="Nat. Commun.">
        <title>Thousands of microbial genomes shed light on interconnected biogeochemical processes in an aquifer system.</title>
        <authorList>
            <person name="Anantharaman K."/>
            <person name="Brown C.T."/>
            <person name="Hug L.A."/>
            <person name="Sharon I."/>
            <person name="Castelle C.J."/>
            <person name="Probst A.J."/>
            <person name="Thomas B.C."/>
            <person name="Singh A."/>
            <person name="Wilkins M.J."/>
            <person name="Karaoz U."/>
            <person name="Brodie E.L."/>
            <person name="Williams K.H."/>
            <person name="Hubbard S.S."/>
            <person name="Banfield J.F."/>
        </authorList>
    </citation>
    <scope>NUCLEOTIDE SEQUENCE [LARGE SCALE GENOMIC DNA]</scope>
    <source>
        <strain evidence="13">RBG_16_55_9</strain>
    </source>
</reference>
<comment type="cofactor">
    <cofactor evidence="9 10">
        <name>Mg(2+)</name>
        <dbReference type="ChEBI" id="CHEBI:18420"/>
    </cofactor>
    <text evidence="9 10">Binds 3 Mg(2+) ions per subunit.</text>
</comment>
<organism evidence="12 13">
    <name type="scientific">Fraserbacteria sp. (strain RBG_16_55_9)</name>
    <dbReference type="NCBI Taxonomy" id="1817864"/>
    <lineage>
        <taxon>Bacteria</taxon>
        <taxon>Candidatus Fraseribacteriota</taxon>
    </lineage>
</organism>
<dbReference type="GO" id="GO:0006430">
    <property type="term" value="P:lysyl-tRNA aminoacylation"/>
    <property type="evidence" value="ECO:0007669"/>
    <property type="project" value="UniProtKB-UniRule"/>
</dbReference>
<evidence type="ECO:0000256" key="6">
    <source>
        <dbReference type="ARBA" id="ARBA00022917"/>
    </source>
</evidence>
<comment type="caution">
    <text evidence="12">The sequence shown here is derived from an EMBL/GenBank/DDBJ whole genome shotgun (WGS) entry which is preliminary data.</text>
</comment>
<comment type="catalytic activity">
    <reaction evidence="8 9 10">
        <text>tRNA(Lys) + L-lysine + ATP = L-lysyl-tRNA(Lys) + AMP + diphosphate</text>
        <dbReference type="Rhea" id="RHEA:20792"/>
        <dbReference type="Rhea" id="RHEA-COMP:9696"/>
        <dbReference type="Rhea" id="RHEA-COMP:9697"/>
        <dbReference type="ChEBI" id="CHEBI:30616"/>
        <dbReference type="ChEBI" id="CHEBI:32551"/>
        <dbReference type="ChEBI" id="CHEBI:33019"/>
        <dbReference type="ChEBI" id="CHEBI:78442"/>
        <dbReference type="ChEBI" id="CHEBI:78529"/>
        <dbReference type="ChEBI" id="CHEBI:456215"/>
        <dbReference type="EC" id="6.1.1.6"/>
    </reaction>
</comment>
<gene>
    <name evidence="9" type="primary">lysS</name>
    <name evidence="12" type="ORF">A2Z21_02300</name>
</gene>
<evidence type="ECO:0000259" key="11">
    <source>
        <dbReference type="PROSITE" id="PS50862"/>
    </source>
</evidence>
<feature type="binding site" evidence="9">
    <location>
        <position position="405"/>
    </location>
    <ligand>
        <name>Mg(2+)</name>
        <dbReference type="ChEBI" id="CHEBI:18420"/>
        <label>2</label>
    </ligand>
</feature>
<dbReference type="AlphaFoldDB" id="A0A1F5V1Q1"/>
<dbReference type="InterPro" id="IPR006195">
    <property type="entry name" value="aa-tRNA-synth_II"/>
</dbReference>
<dbReference type="NCBIfam" id="TIGR00499">
    <property type="entry name" value="lysS_bact"/>
    <property type="match status" value="1"/>
</dbReference>
<dbReference type="CDD" id="cd04322">
    <property type="entry name" value="LysRS_N"/>
    <property type="match status" value="1"/>
</dbReference>
<dbReference type="PANTHER" id="PTHR42918:SF15">
    <property type="entry name" value="LYSINE--TRNA LIGASE, CHLOROPLASTIC_MITOCHONDRIAL"/>
    <property type="match status" value="1"/>
</dbReference>
<keyword evidence="7 9" id="KW-0030">Aminoacyl-tRNA synthetase</keyword>
<evidence type="ECO:0000313" key="13">
    <source>
        <dbReference type="Proteomes" id="UP000179157"/>
    </source>
</evidence>
<evidence type="ECO:0000313" key="12">
    <source>
        <dbReference type="EMBL" id="OGF57336.1"/>
    </source>
</evidence>
<dbReference type="STRING" id="1817864.A2Z21_02300"/>
<keyword evidence="6 9" id="KW-0648">Protein biosynthesis</keyword>
<sequence>MPEALREERLRKLEELRARGINPYPTQYSSTHVLGQLHQEFKALPSGEETPAHVQVAGRITARRVMGGASFYDLRDQSGRIQLHATQDLLGPERYQLFTDLEIGDFVGVAGNIFRTKRGELSVRVEDFQILAKALRSLPEKWHGLTDVETRYRQRYLDLIANEAARQAFITRTKAVTAMRRFLDGQGFLEVETPILQPLYGGAFARPFTAFHNELKQTLYLRISDELYLKRLIIGGFEKVYEIGKDFRNEGISTTNNPEFTMMECYQAYADYRDMMALAEQMSYSIAQELGKTRLTYQGHEIDLTPPWRRWALREAILENTGLDIEKYSTTESLQKAIAQKKLRLELKPTWGQLVDELLSEYVESKLIQPTFLLDYPLEISPLAKRKPGAPQWVERFEFFIGGMELGNSFSELNDPLDQRERFRLQEERRRKGDEEAPALDEDFLMAMEYGMPPTGGLGVGVDRVAMLFTDTLSIRDVILFPALRPRPKEEERS</sequence>
<dbReference type="Pfam" id="PF01336">
    <property type="entry name" value="tRNA_anti-codon"/>
    <property type="match status" value="1"/>
</dbReference>
<dbReference type="InterPro" id="IPR012340">
    <property type="entry name" value="NA-bd_OB-fold"/>
</dbReference>
<name>A0A1F5V1Q1_FRAXR</name>
<dbReference type="PROSITE" id="PS50862">
    <property type="entry name" value="AA_TRNA_LIGASE_II"/>
    <property type="match status" value="1"/>
</dbReference>
<keyword evidence="2 9" id="KW-0436">Ligase</keyword>
<dbReference type="GO" id="GO:0000049">
    <property type="term" value="F:tRNA binding"/>
    <property type="evidence" value="ECO:0007669"/>
    <property type="project" value="TreeGrafter"/>
</dbReference>
<dbReference type="HAMAP" id="MF_00252">
    <property type="entry name" value="Lys_tRNA_synth_class2"/>
    <property type="match status" value="1"/>
</dbReference>
<evidence type="ECO:0000256" key="5">
    <source>
        <dbReference type="ARBA" id="ARBA00022840"/>
    </source>
</evidence>
<dbReference type="GO" id="GO:0004824">
    <property type="term" value="F:lysine-tRNA ligase activity"/>
    <property type="evidence" value="ECO:0007669"/>
    <property type="project" value="UniProtKB-UniRule"/>
</dbReference>
<feature type="binding site" evidence="9">
    <location>
        <position position="405"/>
    </location>
    <ligand>
        <name>Mg(2+)</name>
        <dbReference type="ChEBI" id="CHEBI:18420"/>
        <label>1</label>
    </ligand>
</feature>
<dbReference type="NCBIfam" id="NF001756">
    <property type="entry name" value="PRK00484.1"/>
    <property type="match status" value="1"/>
</dbReference>
<dbReference type="InterPro" id="IPR002313">
    <property type="entry name" value="Lys-tRNA-ligase_II"/>
</dbReference>
<dbReference type="GO" id="GO:0005524">
    <property type="term" value="F:ATP binding"/>
    <property type="evidence" value="ECO:0007669"/>
    <property type="project" value="UniProtKB-UniRule"/>
</dbReference>
<keyword evidence="9 10" id="KW-0460">Magnesium</keyword>
<dbReference type="EMBL" id="MFGX01000014">
    <property type="protein sequence ID" value="OGF57336.1"/>
    <property type="molecule type" value="Genomic_DNA"/>
</dbReference>
<dbReference type="InterPro" id="IPR018149">
    <property type="entry name" value="Lys-tRNA-synth_II_C"/>
</dbReference>
<proteinExistence type="inferred from homology"/>